<reference evidence="1 2" key="1">
    <citation type="submission" date="2019-02" db="EMBL/GenBank/DDBJ databases">
        <title>Deep-cultivation of Planctomycetes and their phenomic and genomic characterization uncovers novel biology.</title>
        <authorList>
            <person name="Wiegand S."/>
            <person name="Jogler M."/>
            <person name="Boedeker C."/>
            <person name="Pinto D."/>
            <person name="Vollmers J."/>
            <person name="Rivas-Marin E."/>
            <person name="Kohn T."/>
            <person name="Peeters S.H."/>
            <person name="Heuer A."/>
            <person name="Rast P."/>
            <person name="Oberbeckmann S."/>
            <person name="Bunk B."/>
            <person name="Jeske O."/>
            <person name="Meyerdierks A."/>
            <person name="Storesund J.E."/>
            <person name="Kallscheuer N."/>
            <person name="Luecker S."/>
            <person name="Lage O.M."/>
            <person name="Pohl T."/>
            <person name="Merkel B.J."/>
            <person name="Hornburger P."/>
            <person name="Mueller R.-W."/>
            <person name="Bruemmer F."/>
            <person name="Labrenz M."/>
            <person name="Spormann A.M."/>
            <person name="Op den Camp H."/>
            <person name="Overmann J."/>
            <person name="Amann R."/>
            <person name="Jetten M.S.M."/>
            <person name="Mascher T."/>
            <person name="Medema M.H."/>
            <person name="Devos D.P."/>
            <person name="Kaster A.-K."/>
            <person name="Ovreas L."/>
            <person name="Rohde M."/>
            <person name="Galperin M.Y."/>
            <person name="Jogler C."/>
        </authorList>
    </citation>
    <scope>NUCLEOTIDE SEQUENCE [LARGE SCALE GENOMIC DNA]</scope>
    <source>
        <strain evidence="1 2">K22_7</strain>
    </source>
</reference>
<dbReference type="AlphaFoldDB" id="A0A517NLT2"/>
<dbReference type="RefSeq" id="WP_145176845.1">
    <property type="nucleotide sequence ID" value="NZ_CP036525.1"/>
</dbReference>
<name>A0A517NLT2_9BACT</name>
<evidence type="ECO:0008006" key="3">
    <source>
        <dbReference type="Google" id="ProtNLM"/>
    </source>
</evidence>
<sequence>MNHRELTEALEVVHRELSDAQDLDPQDVEKLQTTMAEIEVVLKKNSQTTSQLSDNVTHAATTFEQSHPRLTETLGRIADMLQQMGI</sequence>
<gene>
    <name evidence="1" type="ORF">K227x_64630</name>
</gene>
<dbReference type="OrthoDB" id="281328at2"/>
<protein>
    <recommendedName>
        <fullName evidence="3">DUF4404 domain-containing protein</fullName>
    </recommendedName>
</protein>
<accession>A0A517NLT2</accession>
<dbReference type="Pfam" id="PF14357">
    <property type="entry name" value="DUF4404"/>
    <property type="match status" value="1"/>
</dbReference>
<keyword evidence="2" id="KW-1185">Reference proteome</keyword>
<dbReference type="InterPro" id="IPR025516">
    <property type="entry name" value="DUF4404"/>
</dbReference>
<proteinExistence type="predicted"/>
<evidence type="ECO:0000313" key="2">
    <source>
        <dbReference type="Proteomes" id="UP000318538"/>
    </source>
</evidence>
<dbReference type="Proteomes" id="UP000318538">
    <property type="component" value="Chromosome"/>
</dbReference>
<dbReference type="KEGG" id="rlc:K227x_64630"/>
<dbReference type="EMBL" id="CP036525">
    <property type="protein sequence ID" value="QDT08033.1"/>
    <property type="molecule type" value="Genomic_DNA"/>
</dbReference>
<organism evidence="1 2">
    <name type="scientific">Rubripirellula lacrimiformis</name>
    <dbReference type="NCBI Taxonomy" id="1930273"/>
    <lineage>
        <taxon>Bacteria</taxon>
        <taxon>Pseudomonadati</taxon>
        <taxon>Planctomycetota</taxon>
        <taxon>Planctomycetia</taxon>
        <taxon>Pirellulales</taxon>
        <taxon>Pirellulaceae</taxon>
        <taxon>Rubripirellula</taxon>
    </lineage>
</organism>
<evidence type="ECO:0000313" key="1">
    <source>
        <dbReference type="EMBL" id="QDT08033.1"/>
    </source>
</evidence>